<organism evidence="2">
    <name type="scientific">uncultured Caudovirales phage</name>
    <dbReference type="NCBI Taxonomy" id="2100421"/>
    <lineage>
        <taxon>Viruses</taxon>
        <taxon>Duplodnaviria</taxon>
        <taxon>Heunggongvirae</taxon>
        <taxon>Uroviricota</taxon>
        <taxon>Caudoviricetes</taxon>
        <taxon>Peduoviridae</taxon>
        <taxon>Maltschvirus</taxon>
        <taxon>Maltschvirus maltsch</taxon>
    </lineage>
</organism>
<keyword evidence="1" id="KW-0472">Membrane</keyword>
<accession>A0A6J5KLC7</accession>
<evidence type="ECO:0000313" key="2">
    <source>
        <dbReference type="EMBL" id="CAB4122103.1"/>
    </source>
</evidence>
<proteinExistence type="predicted"/>
<keyword evidence="1" id="KW-1133">Transmembrane helix</keyword>
<evidence type="ECO:0000256" key="1">
    <source>
        <dbReference type="SAM" id="Phobius"/>
    </source>
</evidence>
<gene>
    <name evidence="2" type="ORF">UFOVP20_58</name>
</gene>
<reference evidence="2" key="1">
    <citation type="submission" date="2020-04" db="EMBL/GenBank/DDBJ databases">
        <authorList>
            <person name="Chiriac C."/>
            <person name="Salcher M."/>
            <person name="Ghai R."/>
            <person name="Kavagutti S V."/>
        </authorList>
    </citation>
    <scope>NUCLEOTIDE SEQUENCE</scope>
</reference>
<protein>
    <submittedName>
        <fullName evidence="2">Uncharacterized protein</fullName>
    </submittedName>
</protein>
<feature type="transmembrane region" description="Helical" evidence="1">
    <location>
        <begin position="6"/>
        <end position="22"/>
    </location>
</feature>
<name>A0A6J5KLC7_9CAUD</name>
<keyword evidence="1" id="KW-0812">Transmembrane</keyword>
<dbReference type="EMBL" id="LR796156">
    <property type="protein sequence ID" value="CAB4122103.1"/>
    <property type="molecule type" value="Genomic_DNA"/>
</dbReference>
<sequence length="84" mass="9843">MDWQHFINLGMGALLSVLGWFARQLWDAVKTLQADLNRLELSISDNYVKKSDMALLKSEINTRFDRIEQLLDKVYDKLDNKADR</sequence>